<dbReference type="EMBL" id="JBGOGF010000009">
    <property type="protein sequence ID" value="MFA1772865.1"/>
    <property type="molecule type" value="Genomic_DNA"/>
</dbReference>
<dbReference type="OrthoDB" id="9981216at2"/>
<dbReference type="RefSeq" id="WP_149097117.1">
    <property type="nucleotide sequence ID" value="NZ_BMMG01000001.1"/>
</dbReference>
<dbReference type="InterPro" id="IPR041657">
    <property type="entry name" value="HTH_17"/>
</dbReference>
<evidence type="ECO:0000313" key="2">
    <source>
        <dbReference type="EMBL" id="KAA6437495.1"/>
    </source>
</evidence>
<reference evidence="2 4" key="1">
    <citation type="submission" date="2019-07" db="EMBL/GenBank/DDBJ databases">
        <authorList>
            <person name="Qu J.-H."/>
        </authorList>
    </citation>
    <scope>NUCLEOTIDE SEQUENCE [LARGE SCALE GENOMIC DNA]</scope>
    <source>
        <strain evidence="2 4">MDT1-10-3</strain>
    </source>
</reference>
<dbReference type="Pfam" id="PF12728">
    <property type="entry name" value="HTH_17"/>
    <property type="match status" value="1"/>
</dbReference>
<dbReference type="AlphaFoldDB" id="A0A5M8QMY3"/>
<evidence type="ECO:0000259" key="1">
    <source>
        <dbReference type="Pfam" id="PF12728"/>
    </source>
</evidence>
<protein>
    <submittedName>
        <fullName evidence="2">Helix-turn-helix domain-containing protein</fullName>
    </submittedName>
</protein>
<dbReference type="Proteomes" id="UP001570846">
    <property type="component" value="Unassembled WGS sequence"/>
</dbReference>
<sequence>MKAEVIISHNGAKLILNEEGQQEVIHLAAEKLAGKLAEEEFRNRVYTIPQLAKRLECCRATVDNLINEGKIKLGPTLGKSKGYRVAEMEVRRFLGIAR</sequence>
<evidence type="ECO:0000313" key="3">
    <source>
        <dbReference type="EMBL" id="MFA1772865.1"/>
    </source>
</evidence>
<reference evidence="3 5" key="3">
    <citation type="submission" date="2024-08" db="EMBL/GenBank/DDBJ databases">
        <authorList>
            <person name="Wei W."/>
        </authorList>
    </citation>
    <scope>NUCLEOTIDE SEQUENCE [LARGE SCALE GENOMIC DNA]</scope>
    <source>
        <strain evidence="3 5">XU2</strain>
    </source>
</reference>
<evidence type="ECO:0000313" key="5">
    <source>
        <dbReference type="Proteomes" id="UP001570846"/>
    </source>
</evidence>
<dbReference type="Proteomes" id="UP000323866">
    <property type="component" value="Unassembled WGS sequence"/>
</dbReference>
<organism evidence="2 4">
    <name type="scientific">Rufibacter glacialis</name>
    <dbReference type="NCBI Taxonomy" id="1259555"/>
    <lineage>
        <taxon>Bacteria</taxon>
        <taxon>Pseudomonadati</taxon>
        <taxon>Bacteroidota</taxon>
        <taxon>Cytophagia</taxon>
        <taxon>Cytophagales</taxon>
        <taxon>Hymenobacteraceae</taxon>
        <taxon>Rufibacter</taxon>
    </lineage>
</organism>
<keyword evidence="5" id="KW-1185">Reference proteome</keyword>
<evidence type="ECO:0000313" key="4">
    <source>
        <dbReference type="Proteomes" id="UP000323866"/>
    </source>
</evidence>
<name>A0A5M8QMY3_9BACT</name>
<comment type="caution">
    <text evidence="2">The sequence shown here is derived from an EMBL/GenBank/DDBJ whole genome shotgun (WGS) entry which is preliminary data.</text>
</comment>
<accession>A0A5M8QMY3</accession>
<feature type="domain" description="Helix-turn-helix" evidence="1">
    <location>
        <begin position="45"/>
        <end position="94"/>
    </location>
</feature>
<gene>
    <name evidence="3" type="ORF">ACD591_16305</name>
    <name evidence="2" type="ORF">FOE74_03050</name>
</gene>
<dbReference type="EMBL" id="VKKZ01000010">
    <property type="protein sequence ID" value="KAA6437495.1"/>
    <property type="molecule type" value="Genomic_DNA"/>
</dbReference>
<proteinExistence type="predicted"/>
<reference evidence="2 4" key="2">
    <citation type="submission" date="2019-09" db="EMBL/GenBank/DDBJ databases">
        <title>A bacterium isolated from glacier soil.</title>
        <authorList>
            <person name="Liu Q."/>
        </authorList>
    </citation>
    <scope>NUCLEOTIDE SEQUENCE [LARGE SCALE GENOMIC DNA]</scope>
    <source>
        <strain evidence="2 4">MDT1-10-3</strain>
    </source>
</reference>